<keyword evidence="3" id="KW-0732">Signal</keyword>
<dbReference type="Pfam" id="PF00932">
    <property type="entry name" value="LTD"/>
    <property type="match status" value="1"/>
</dbReference>
<accession>A0A1G1V020</accession>
<feature type="chain" id="PRO_5009580936" description="LTD domain-containing protein" evidence="3">
    <location>
        <begin position="32"/>
        <end position="288"/>
    </location>
</feature>
<evidence type="ECO:0000256" key="1">
    <source>
        <dbReference type="SAM" id="MobiDB-lite"/>
    </source>
</evidence>
<evidence type="ECO:0000313" key="6">
    <source>
        <dbReference type="Proteomes" id="UP000177967"/>
    </source>
</evidence>
<comment type="caution">
    <text evidence="5">The sequence shown here is derived from an EMBL/GenBank/DDBJ whole genome shotgun (WGS) entry which is preliminary data.</text>
</comment>
<dbReference type="AlphaFoldDB" id="A0A1G1V020"/>
<feature type="region of interest" description="Disordered" evidence="1">
    <location>
        <begin position="156"/>
        <end position="240"/>
    </location>
</feature>
<gene>
    <name evidence="5" type="ORF">A2782_04245</name>
</gene>
<feature type="compositionally biased region" description="Pro residues" evidence="1">
    <location>
        <begin position="167"/>
        <end position="181"/>
    </location>
</feature>
<dbReference type="Proteomes" id="UP000177967">
    <property type="component" value="Unassembled WGS sequence"/>
</dbReference>
<sequence length="288" mass="29974">MSSTSYKISSAYKLVLLILGFSILSTKSAFAALSINELASNTEGTTVDPDWVEIYNSGPDSVDLLLYRLKDGSTNNKDLSGTLQSGSFASFDWSNRLDNSGDVIKLVLKSDETTSADQVGYGDAGSNVAAPGTGQSAGRSIDGAGAWVLFSTTSKGLSNSSSAAAPTPTPSPTPTPTPSPTLQPTQAPTNTPIPTHAPTNTPTPTKKPTPTPIVEAEEPASDSGVVLGESTITPTPTLEPTPTETIKVEGVSWKTPVMASVFVILGLGLVGFSAFSFWQQYKGRNNVQ</sequence>
<evidence type="ECO:0000259" key="4">
    <source>
        <dbReference type="Pfam" id="PF00932"/>
    </source>
</evidence>
<feature type="domain" description="LTD" evidence="4">
    <location>
        <begin position="27"/>
        <end position="122"/>
    </location>
</feature>
<feature type="compositionally biased region" description="Low complexity" evidence="1">
    <location>
        <begin position="182"/>
        <end position="204"/>
    </location>
</feature>
<proteinExistence type="predicted"/>
<dbReference type="EMBL" id="MHBW01000023">
    <property type="protein sequence ID" value="OGY08700.1"/>
    <property type="molecule type" value="Genomic_DNA"/>
</dbReference>
<keyword evidence="2" id="KW-0812">Transmembrane</keyword>
<keyword evidence="2" id="KW-1133">Transmembrane helix</keyword>
<evidence type="ECO:0000256" key="3">
    <source>
        <dbReference type="SAM" id="SignalP"/>
    </source>
</evidence>
<dbReference type="STRING" id="1797513.A2782_04245"/>
<dbReference type="InterPro" id="IPR001322">
    <property type="entry name" value="Lamin_tail_dom"/>
</dbReference>
<feature type="transmembrane region" description="Helical" evidence="2">
    <location>
        <begin position="257"/>
        <end position="278"/>
    </location>
</feature>
<keyword evidence="2" id="KW-0472">Membrane</keyword>
<evidence type="ECO:0000313" key="5">
    <source>
        <dbReference type="EMBL" id="OGY08700.1"/>
    </source>
</evidence>
<feature type="region of interest" description="Disordered" evidence="1">
    <location>
        <begin position="116"/>
        <end position="136"/>
    </location>
</feature>
<feature type="compositionally biased region" description="Low complexity" evidence="1">
    <location>
        <begin position="231"/>
        <end position="240"/>
    </location>
</feature>
<protein>
    <recommendedName>
        <fullName evidence="4">LTD domain-containing protein</fullName>
    </recommendedName>
</protein>
<feature type="signal peptide" evidence="3">
    <location>
        <begin position="1"/>
        <end position="31"/>
    </location>
</feature>
<evidence type="ECO:0000256" key="2">
    <source>
        <dbReference type="SAM" id="Phobius"/>
    </source>
</evidence>
<name>A0A1G1V020_9BACT</name>
<organism evidence="5 6">
    <name type="scientific">Candidatus Blackburnbacteria bacterium RIFCSPHIGHO2_01_FULL_43_15b</name>
    <dbReference type="NCBI Taxonomy" id="1797513"/>
    <lineage>
        <taxon>Bacteria</taxon>
        <taxon>Candidatus Blackburniibacteriota</taxon>
    </lineage>
</organism>
<reference evidence="5 6" key="1">
    <citation type="journal article" date="2016" name="Nat. Commun.">
        <title>Thousands of microbial genomes shed light on interconnected biogeochemical processes in an aquifer system.</title>
        <authorList>
            <person name="Anantharaman K."/>
            <person name="Brown C.T."/>
            <person name="Hug L.A."/>
            <person name="Sharon I."/>
            <person name="Castelle C.J."/>
            <person name="Probst A.J."/>
            <person name="Thomas B.C."/>
            <person name="Singh A."/>
            <person name="Wilkins M.J."/>
            <person name="Karaoz U."/>
            <person name="Brodie E.L."/>
            <person name="Williams K.H."/>
            <person name="Hubbard S.S."/>
            <person name="Banfield J.F."/>
        </authorList>
    </citation>
    <scope>NUCLEOTIDE SEQUENCE [LARGE SCALE GENOMIC DNA]</scope>
</reference>